<keyword evidence="4" id="KW-0333">Golgi apparatus</keyword>
<dbReference type="InterPro" id="IPR039755">
    <property type="entry name" value="TBC1D23"/>
</dbReference>
<sequence>MSDENKQSFNLEDELELNVNDNDVFHIDEEDNVKNHDNQWINELRLALERGCDLGSIRSIGKCRPLTDDLRLAVWKTCLDINDVNEYDYIDSDVFDLPEQSLIREDVTCLDINDVNEYDYIDSDVFDLPEQSLIREDVVRLVRSLKINQDVEASKMSDIEAVITFYCKKYNENYAKGNGWIDILKPLITLEYKDRAELYELFANIRNRYISRCCEANGTPYHLFRLLLLYHDPELCSFFDTKKITPDSYAHIWVRSLYAGSCSLDVILHLWDGYFQHADQFFIFFLALVLLMFAKEKMFEMAGKEKDEIITFLSKAPSNLTIADLEDFCSLANHYASNTPQSFRKEFYSCLFDETDSSISQKASSIYQTLCLPVSAKELLQANQLGGTAGVRYFIVDCRPAEQYNSKHLYTAFHLDSNLLLEDPKEFGGTVDALLAAQKHAIEAGSTAGGEHLCFMGSGRDEEDKYVRMVVAYFLRRNIKYVSIASGGYRVLAKAIEDPSMITKAKPNTTKHDETSIGSTIKHNIVEKLPVINTQTTAFINMISSAVKTKSLEVRDKVKDYITNTSLTESTHPVTKHVSKEDKIDKLYRQKNQTSVFSLDGDDDDDEHASSSKQHDAPELVDIESWFLRNDMLYKYECEHFDEHNRTHPSLLLVSSTHLYILRKLPEHKTMANLICRRPIETITKITSKKNFPEIITFRYGPKQNEQEEKSKMKIEDPMEFDRVYLPDAGDATKNIKLLIIKTLNMFDNLDEPVSS</sequence>
<evidence type="ECO:0000256" key="4">
    <source>
        <dbReference type="ARBA" id="ARBA00023034"/>
    </source>
</evidence>
<dbReference type="InterPro" id="IPR000195">
    <property type="entry name" value="Rab-GAP-TBC_dom"/>
</dbReference>
<organism evidence="8 9">
    <name type="scientific">Rotaria sordida</name>
    <dbReference type="NCBI Taxonomy" id="392033"/>
    <lineage>
        <taxon>Eukaryota</taxon>
        <taxon>Metazoa</taxon>
        <taxon>Spiralia</taxon>
        <taxon>Gnathifera</taxon>
        <taxon>Rotifera</taxon>
        <taxon>Eurotatoria</taxon>
        <taxon>Bdelloidea</taxon>
        <taxon>Philodinida</taxon>
        <taxon>Philodinidae</taxon>
        <taxon>Rotaria</taxon>
    </lineage>
</organism>
<feature type="region of interest" description="Disordered" evidence="5">
    <location>
        <begin position="596"/>
        <end position="615"/>
    </location>
</feature>
<dbReference type="SMART" id="SM00164">
    <property type="entry name" value="TBC"/>
    <property type="match status" value="1"/>
</dbReference>
<comment type="subcellular location">
    <subcellularLocation>
        <location evidence="1">Golgi apparatus</location>
        <location evidence="1">trans-Golgi network</location>
    </subcellularLocation>
</comment>
<evidence type="ECO:0000313" key="8">
    <source>
        <dbReference type="EMBL" id="CAF1310725.1"/>
    </source>
</evidence>
<dbReference type="AlphaFoldDB" id="A0A815EFI7"/>
<comment type="caution">
    <text evidence="8">The sequence shown here is derived from an EMBL/GenBank/DDBJ whole genome shotgun (WGS) entry which is preliminary data.</text>
</comment>
<dbReference type="Pfam" id="PF19430">
    <property type="entry name" value="TBC1D23_C"/>
    <property type="match status" value="1"/>
</dbReference>
<name>A0A815EFI7_9BILA</name>
<dbReference type="GO" id="GO:0042147">
    <property type="term" value="P:retrograde transport, endosome to Golgi"/>
    <property type="evidence" value="ECO:0007669"/>
    <property type="project" value="InterPro"/>
</dbReference>
<dbReference type="InterPro" id="IPR001763">
    <property type="entry name" value="Rhodanese-like_dom"/>
</dbReference>
<dbReference type="SUPFAM" id="SSF52821">
    <property type="entry name" value="Rhodanese/Cell cycle control phosphatase"/>
    <property type="match status" value="1"/>
</dbReference>
<dbReference type="InterPro" id="IPR035969">
    <property type="entry name" value="Rab-GAP_TBC_sf"/>
</dbReference>
<evidence type="ECO:0000259" key="7">
    <source>
        <dbReference type="PROSITE" id="PS50206"/>
    </source>
</evidence>
<dbReference type="PROSITE" id="PS50206">
    <property type="entry name" value="RHODANESE_3"/>
    <property type="match status" value="1"/>
</dbReference>
<evidence type="ECO:0000256" key="1">
    <source>
        <dbReference type="ARBA" id="ARBA00004601"/>
    </source>
</evidence>
<dbReference type="GO" id="GO:0005829">
    <property type="term" value="C:cytosol"/>
    <property type="evidence" value="ECO:0007669"/>
    <property type="project" value="GOC"/>
</dbReference>
<feature type="domain" description="Rab-GAP TBC" evidence="6">
    <location>
        <begin position="65"/>
        <end position="278"/>
    </location>
</feature>
<evidence type="ECO:0000256" key="5">
    <source>
        <dbReference type="SAM" id="MobiDB-lite"/>
    </source>
</evidence>
<proteinExistence type="predicted"/>
<protein>
    <recommendedName>
        <fullName evidence="2">TBC1 domain family member 23</fullName>
    </recommendedName>
</protein>
<keyword evidence="3" id="KW-0217">Developmental protein</keyword>
<gene>
    <name evidence="8" type="ORF">ZHD862_LOCUS28474</name>
</gene>
<dbReference type="EMBL" id="CAJNOT010002375">
    <property type="protein sequence ID" value="CAF1310725.1"/>
    <property type="molecule type" value="Genomic_DNA"/>
</dbReference>
<dbReference type="GO" id="GO:0005802">
    <property type="term" value="C:trans-Golgi network"/>
    <property type="evidence" value="ECO:0007669"/>
    <property type="project" value="TreeGrafter"/>
</dbReference>
<dbReference type="SUPFAM" id="SSF47923">
    <property type="entry name" value="Ypt/Rab-GAP domain of gyp1p"/>
    <property type="match status" value="1"/>
</dbReference>
<accession>A0A815EFI7</accession>
<dbReference type="CDD" id="cd20788">
    <property type="entry name" value="TBC1D23_C-like"/>
    <property type="match status" value="1"/>
</dbReference>
<evidence type="ECO:0000259" key="6">
    <source>
        <dbReference type="PROSITE" id="PS50086"/>
    </source>
</evidence>
<reference evidence="8" key="1">
    <citation type="submission" date="2021-02" db="EMBL/GenBank/DDBJ databases">
        <authorList>
            <person name="Nowell W R."/>
        </authorList>
    </citation>
    <scope>NUCLEOTIDE SEQUENCE</scope>
</reference>
<dbReference type="PANTHER" id="PTHR13297:SF5">
    <property type="entry name" value="TBC1 DOMAIN FAMILY MEMBER 23"/>
    <property type="match status" value="1"/>
</dbReference>
<evidence type="ECO:0000256" key="3">
    <source>
        <dbReference type="ARBA" id="ARBA00022473"/>
    </source>
</evidence>
<evidence type="ECO:0000313" key="9">
    <source>
        <dbReference type="Proteomes" id="UP000663864"/>
    </source>
</evidence>
<dbReference type="PROSITE" id="PS50086">
    <property type="entry name" value="TBC_RABGAP"/>
    <property type="match status" value="1"/>
</dbReference>
<dbReference type="Pfam" id="PF00566">
    <property type="entry name" value="RabGAP-TBC"/>
    <property type="match status" value="1"/>
</dbReference>
<dbReference type="Gene3D" id="1.10.472.80">
    <property type="entry name" value="Ypt/Rab-GAP domain of gyp1p, domain 3"/>
    <property type="match status" value="1"/>
</dbReference>
<feature type="domain" description="Rhodanese" evidence="7">
    <location>
        <begin position="389"/>
        <end position="501"/>
    </location>
</feature>
<dbReference type="InterPro" id="IPR036873">
    <property type="entry name" value="Rhodanese-like_dom_sf"/>
</dbReference>
<evidence type="ECO:0000256" key="2">
    <source>
        <dbReference type="ARBA" id="ARBA00014207"/>
    </source>
</evidence>
<dbReference type="InterPro" id="IPR045799">
    <property type="entry name" value="TBC1D23_C"/>
</dbReference>
<dbReference type="PANTHER" id="PTHR13297">
    <property type="entry name" value="TBC1 DOMAIN FAMILY MEMBER 23-RELATED"/>
    <property type="match status" value="1"/>
</dbReference>
<dbReference type="GO" id="GO:0099041">
    <property type="term" value="P:vesicle tethering to Golgi"/>
    <property type="evidence" value="ECO:0007669"/>
    <property type="project" value="TreeGrafter"/>
</dbReference>
<dbReference type="Proteomes" id="UP000663864">
    <property type="component" value="Unassembled WGS sequence"/>
</dbReference>